<reference evidence="8 9" key="2">
    <citation type="submission" date="2020-03" db="EMBL/GenBank/DDBJ databases">
        <authorList>
            <person name="Ichikawa N."/>
            <person name="Kimura A."/>
            <person name="Kitahashi Y."/>
            <person name="Uohara A."/>
        </authorList>
    </citation>
    <scope>NUCLEOTIDE SEQUENCE [LARGE SCALE GENOMIC DNA]</scope>
    <source>
        <strain evidence="8 9">NBRC 108638</strain>
    </source>
</reference>
<feature type="transmembrane region" description="Helical" evidence="7">
    <location>
        <begin position="301"/>
        <end position="321"/>
    </location>
</feature>
<keyword evidence="4 7" id="KW-1133">Transmembrane helix</keyword>
<feature type="transmembrane region" description="Helical" evidence="7">
    <location>
        <begin position="275"/>
        <end position="295"/>
    </location>
</feature>
<proteinExistence type="predicted"/>
<protein>
    <recommendedName>
        <fullName evidence="10">Flippase-like domain-containing protein</fullName>
    </recommendedName>
</protein>
<evidence type="ECO:0000256" key="2">
    <source>
        <dbReference type="ARBA" id="ARBA00022475"/>
    </source>
</evidence>
<accession>A0A6V8LLX8</accession>
<feature type="transmembrane region" description="Helical" evidence="7">
    <location>
        <begin position="90"/>
        <end position="113"/>
    </location>
</feature>
<evidence type="ECO:0000313" key="8">
    <source>
        <dbReference type="EMBL" id="GFJ95176.1"/>
    </source>
</evidence>
<dbReference type="Pfam" id="PF03706">
    <property type="entry name" value="LPG_synthase_TM"/>
    <property type="match status" value="1"/>
</dbReference>
<evidence type="ECO:0000256" key="7">
    <source>
        <dbReference type="SAM" id="Phobius"/>
    </source>
</evidence>
<dbReference type="AlphaFoldDB" id="A0A6V8LLX8"/>
<dbReference type="PANTHER" id="PTHR39087:SF2">
    <property type="entry name" value="UPF0104 MEMBRANE PROTEIN MJ1595"/>
    <property type="match status" value="1"/>
</dbReference>
<gene>
    <name evidence="8" type="ORF">Prum_088180</name>
</gene>
<feature type="region of interest" description="Disordered" evidence="6">
    <location>
        <begin position="338"/>
        <end position="386"/>
    </location>
</feature>
<feature type="compositionally biased region" description="Basic and acidic residues" evidence="6">
    <location>
        <begin position="372"/>
        <end position="386"/>
    </location>
</feature>
<keyword evidence="9" id="KW-1185">Reference proteome</keyword>
<evidence type="ECO:0000256" key="6">
    <source>
        <dbReference type="SAM" id="MobiDB-lite"/>
    </source>
</evidence>
<comment type="subcellular location">
    <subcellularLocation>
        <location evidence="1">Cell membrane</location>
        <topology evidence="1">Multi-pass membrane protein</topology>
    </subcellularLocation>
</comment>
<feature type="transmembrane region" description="Helical" evidence="7">
    <location>
        <begin position="125"/>
        <end position="154"/>
    </location>
</feature>
<organism evidence="8 9">
    <name type="scientific">Phytohabitans rumicis</name>
    <dbReference type="NCBI Taxonomy" id="1076125"/>
    <lineage>
        <taxon>Bacteria</taxon>
        <taxon>Bacillati</taxon>
        <taxon>Actinomycetota</taxon>
        <taxon>Actinomycetes</taxon>
        <taxon>Micromonosporales</taxon>
        <taxon>Micromonosporaceae</taxon>
    </lineage>
</organism>
<evidence type="ECO:0000256" key="5">
    <source>
        <dbReference type="ARBA" id="ARBA00023136"/>
    </source>
</evidence>
<keyword evidence="3 7" id="KW-0812">Transmembrane</keyword>
<evidence type="ECO:0000256" key="4">
    <source>
        <dbReference type="ARBA" id="ARBA00022989"/>
    </source>
</evidence>
<evidence type="ECO:0000313" key="9">
    <source>
        <dbReference type="Proteomes" id="UP000482960"/>
    </source>
</evidence>
<evidence type="ECO:0008006" key="10">
    <source>
        <dbReference type="Google" id="ProtNLM"/>
    </source>
</evidence>
<dbReference type="EMBL" id="BLPG01000001">
    <property type="protein sequence ID" value="GFJ95176.1"/>
    <property type="molecule type" value="Genomic_DNA"/>
</dbReference>
<feature type="transmembrane region" description="Helical" evidence="7">
    <location>
        <begin position="242"/>
        <end position="263"/>
    </location>
</feature>
<dbReference type="InterPro" id="IPR022791">
    <property type="entry name" value="L-PG_synthase/AglD"/>
</dbReference>
<sequence>MEVMAAARRWRRWRLPLMVAVAVAGMAVVFLSGRLPDPRELLTALAGAEYGWVALAALLQAVSLAAFAYQERRVLAAMGVRLRHGQAMSITLTRAALAIALPAGAAVATGYAVREYRRAGGTREIGAATAVVSGIAAIGGLTILYVGGGAIVVAEQSTTFLSWQPLAVVAALTALTFGGVALGRRMSRWSAQGGRVPRYLRRPLAAARDAWQAGAALRGRDWAAALAYATVNWLADLLCFAAATRAFGLPISLVTLGGIYLAVQVVRQVPLTPGGAGVVETTFVAGLTAAGATAIPATAAVLVYRLLSCWLLIPIGGAAALTRRPALRRGLASPRRSVAALRRSRANDAKIPDPEAGFYPPTQCGSGAPGTGDRKVGSEVPPRDPT</sequence>
<feature type="transmembrane region" description="Helical" evidence="7">
    <location>
        <begin position="50"/>
        <end position="69"/>
    </location>
</feature>
<dbReference type="Proteomes" id="UP000482960">
    <property type="component" value="Unassembled WGS sequence"/>
</dbReference>
<reference evidence="8 9" key="1">
    <citation type="submission" date="2020-03" db="EMBL/GenBank/DDBJ databases">
        <title>Whole genome shotgun sequence of Phytohabitans rumicis NBRC 108638.</title>
        <authorList>
            <person name="Komaki H."/>
            <person name="Tamura T."/>
        </authorList>
    </citation>
    <scope>NUCLEOTIDE SEQUENCE [LARGE SCALE GENOMIC DNA]</scope>
    <source>
        <strain evidence="8 9">NBRC 108638</strain>
    </source>
</reference>
<evidence type="ECO:0000256" key="1">
    <source>
        <dbReference type="ARBA" id="ARBA00004651"/>
    </source>
</evidence>
<name>A0A6V8LLX8_9ACTN</name>
<dbReference type="GO" id="GO:0005886">
    <property type="term" value="C:plasma membrane"/>
    <property type="evidence" value="ECO:0007669"/>
    <property type="project" value="UniProtKB-SubCell"/>
</dbReference>
<comment type="caution">
    <text evidence="8">The sequence shown here is derived from an EMBL/GenBank/DDBJ whole genome shotgun (WGS) entry which is preliminary data.</text>
</comment>
<keyword evidence="2" id="KW-1003">Cell membrane</keyword>
<feature type="transmembrane region" description="Helical" evidence="7">
    <location>
        <begin position="12"/>
        <end position="30"/>
    </location>
</feature>
<evidence type="ECO:0000256" key="3">
    <source>
        <dbReference type="ARBA" id="ARBA00022692"/>
    </source>
</evidence>
<feature type="transmembrane region" description="Helical" evidence="7">
    <location>
        <begin position="166"/>
        <end position="183"/>
    </location>
</feature>
<keyword evidence="5 7" id="KW-0472">Membrane</keyword>
<dbReference type="PANTHER" id="PTHR39087">
    <property type="entry name" value="UPF0104 MEMBRANE PROTEIN MJ1595"/>
    <property type="match status" value="1"/>
</dbReference>